<dbReference type="GO" id="GO:0016491">
    <property type="term" value="F:oxidoreductase activity"/>
    <property type="evidence" value="ECO:0007669"/>
    <property type="project" value="InterPro"/>
</dbReference>
<keyword evidence="4" id="KW-0249">Electron transport</keyword>
<dbReference type="GO" id="GO:0005506">
    <property type="term" value="F:iron ion binding"/>
    <property type="evidence" value="ECO:0007669"/>
    <property type="project" value="InterPro"/>
</dbReference>
<evidence type="ECO:0000313" key="8">
    <source>
        <dbReference type="Proteomes" id="UP000006622"/>
    </source>
</evidence>
<dbReference type="InterPro" id="IPR002742">
    <property type="entry name" value="Desulfoferrodoxin_Fe-bd_dom"/>
</dbReference>
<reference evidence="7 8" key="1">
    <citation type="submission" date="2010-07" db="EMBL/GenBank/DDBJ databases">
        <title>The complete genome of Methanosalsum zhilinae DSM 4017.</title>
        <authorList>
            <consortium name="US DOE Joint Genome Institute (JGI-PGF)"/>
            <person name="Lucas S."/>
            <person name="Copeland A."/>
            <person name="Lapidus A."/>
            <person name="Glavina del Rio T."/>
            <person name="Dalin E."/>
            <person name="Tice H."/>
            <person name="Bruce D."/>
            <person name="Goodwin L."/>
            <person name="Pitluck S."/>
            <person name="Kyrpides N."/>
            <person name="Mavromatis K."/>
            <person name="Ovchinnikova G."/>
            <person name="Daligault H."/>
            <person name="Detter J.C."/>
            <person name="Han C."/>
            <person name="Tapia R."/>
            <person name="Larimer F."/>
            <person name="Land M."/>
            <person name="Hauser L."/>
            <person name="Markowitz V."/>
            <person name="Cheng J.-F."/>
            <person name="Hugenholtz P."/>
            <person name="Woyke T."/>
            <person name="Wu D."/>
            <person name="Spring S."/>
            <person name="Schueler E."/>
            <person name="Brambilla E."/>
            <person name="Klenk H.-P."/>
            <person name="Eisen J.A."/>
        </authorList>
    </citation>
    <scope>NUCLEOTIDE SEQUENCE [LARGE SCALE GENOMIC DNA]</scope>
    <source>
        <strain evidence="8">DSM 4017 / NBRC 107636 / OCM 62 / WeN5</strain>
    </source>
</reference>
<evidence type="ECO:0000256" key="4">
    <source>
        <dbReference type="ARBA" id="ARBA00022982"/>
    </source>
</evidence>
<evidence type="ECO:0000256" key="3">
    <source>
        <dbReference type="ARBA" id="ARBA00022723"/>
    </source>
</evidence>
<dbReference type="KEGG" id="mzh:Mzhil_0718"/>
<protein>
    <submittedName>
        <fullName evidence="7">Desulfoferrodoxin ferrous iron-binding region</fullName>
    </submittedName>
</protein>
<organism evidence="7 8">
    <name type="scientific">Methanosalsum zhilinae (strain DSM 4017 / NBRC 107636 / OCM 62 / WeN5)</name>
    <name type="common">Methanohalophilus zhilinae</name>
    <dbReference type="NCBI Taxonomy" id="679901"/>
    <lineage>
        <taxon>Archaea</taxon>
        <taxon>Methanobacteriati</taxon>
        <taxon>Methanobacteriota</taxon>
        <taxon>Stenosarchaea group</taxon>
        <taxon>Methanomicrobia</taxon>
        <taxon>Methanosarcinales</taxon>
        <taxon>Methanosarcinaceae</taxon>
        <taxon>Methanosalsum</taxon>
    </lineage>
</organism>
<accession>F7XLG4</accession>
<dbReference type="HOGENOM" id="CLU_118960_2_1_2"/>
<comment type="similarity">
    <text evidence="1">Belongs to the desulfoferrodoxin family.</text>
</comment>
<evidence type="ECO:0000256" key="1">
    <source>
        <dbReference type="ARBA" id="ARBA00005941"/>
    </source>
</evidence>
<feature type="domain" description="Desulfoferrodoxin ferrous iron-binding" evidence="6">
    <location>
        <begin position="17"/>
        <end position="116"/>
    </location>
</feature>
<keyword evidence="3" id="KW-0479">Metal-binding</keyword>
<dbReference type="RefSeq" id="WP_013898023.1">
    <property type="nucleotide sequence ID" value="NC_015676.1"/>
</dbReference>
<evidence type="ECO:0000259" key="6">
    <source>
        <dbReference type="Pfam" id="PF01880"/>
    </source>
</evidence>
<dbReference type="InterPro" id="IPR051233">
    <property type="entry name" value="Desulfoferrodoxin_SOR"/>
</dbReference>
<keyword evidence="8" id="KW-1185">Reference proteome</keyword>
<dbReference type="GeneID" id="10822330"/>
<dbReference type="InterPro" id="IPR036073">
    <property type="entry name" value="Desulfoferrodoxin_Fe-bd_dom_sf"/>
</dbReference>
<dbReference type="Proteomes" id="UP000006622">
    <property type="component" value="Chromosome"/>
</dbReference>
<dbReference type="AlphaFoldDB" id="F7XLG4"/>
<dbReference type="SUPFAM" id="SSF49367">
    <property type="entry name" value="Superoxide reductase-like"/>
    <property type="match status" value="1"/>
</dbReference>
<evidence type="ECO:0000256" key="2">
    <source>
        <dbReference type="ARBA" id="ARBA00022448"/>
    </source>
</evidence>
<name>F7XLG4_METZD</name>
<dbReference type="Gene3D" id="2.60.40.730">
    <property type="entry name" value="SOR catalytic domain"/>
    <property type="match status" value="1"/>
</dbReference>
<dbReference type="EMBL" id="CP002101">
    <property type="protein sequence ID" value="AEH60584.1"/>
    <property type="molecule type" value="Genomic_DNA"/>
</dbReference>
<sequence>MKFQELVKGKNEEAESTLKEKHVPVIEIEKEKGVNGTDIVRVYVGKETPHPNKVEHHIAWIALFGVKKDNDQVVNLGRSSFAPVHTNHNATFEIRTDDFKTLCATEYCNIHGLWENCIEV</sequence>
<evidence type="ECO:0000313" key="7">
    <source>
        <dbReference type="EMBL" id="AEH60584.1"/>
    </source>
</evidence>
<keyword evidence="5" id="KW-0408">Iron</keyword>
<dbReference type="OrthoDB" id="30725at2157"/>
<keyword evidence="2" id="KW-0813">Transport</keyword>
<dbReference type="STRING" id="679901.Mzhil_0718"/>
<dbReference type="NCBIfam" id="TIGR00332">
    <property type="entry name" value="neela_ferrous"/>
    <property type="match status" value="1"/>
</dbReference>
<gene>
    <name evidence="7" type="ordered locus">Mzhil_0718</name>
</gene>
<dbReference type="PANTHER" id="PTHR36541">
    <property type="entry name" value="SUPEROXIDE REDUCTASE-RELATED"/>
    <property type="match status" value="1"/>
</dbReference>
<dbReference type="Pfam" id="PF01880">
    <property type="entry name" value="Desulfoferrodox"/>
    <property type="match status" value="1"/>
</dbReference>
<dbReference type="PANTHER" id="PTHR36541:SF1">
    <property type="entry name" value="SUPEROXIDE REDUCTASE-RELATED"/>
    <property type="match status" value="1"/>
</dbReference>
<evidence type="ECO:0000256" key="5">
    <source>
        <dbReference type="ARBA" id="ARBA00023004"/>
    </source>
</evidence>
<proteinExistence type="inferred from homology"/>